<keyword evidence="3" id="KW-1185">Reference proteome</keyword>
<sequence length="73" mass="8556">MLNQSQATVYPVDRKSSRRKRRRVANQTSRNPVARKLEKVTSRSSCKRQPVAKRSTHYAMKIYESWMSTAELN</sequence>
<organism evidence="2 3">
    <name type="scientific">Dorcoceras hygrometricum</name>
    <dbReference type="NCBI Taxonomy" id="472368"/>
    <lineage>
        <taxon>Eukaryota</taxon>
        <taxon>Viridiplantae</taxon>
        <taxon>Streptophyta</taxon>
        <taxon>Embryophyta</taxon>
        <taxon>Tracheophyta</taxon>
        <taxon>Spermatophyta</taxon>
        <taxon>Magnoliopsida</taxon>
        <taxon>eudicotyledons</taxon>
        <taxon>Gunneridae</taxon>
        <taxon>Pentapetalae</taxon>
        <taxon>asterids</taxon>
        <taxon>lamiids</taxon>
        <taxon>Lamiales</taxon>
        <taxon>Gesneriaceae</taxon>
        <taxon>Didymocarpoideae</taxon>
        <taxon>Trichosporeae</taxon>
        <taxon>Loxocarpinae</taxon>
        <taxon>Dorcoceras</taxon>
    </lineage>
</organism>
<dbReference type="Proteomes" id="UP000250235">
    <property type="component" value="Unassembled WGS sequence"/>
</dbReference>
<feature type="region of interest" description="Disordered" evidence="1">
    <location>
        <begin position="1"/>
        <end position="54"/>
    </location>
</feature>
<reference evidence="2 3" key="1">
    <citation type="journal article" date="2015" name="Proc. Natl. Acad. Sci. U.S.A.">
        <title>The resurrection genome of Boea hygrometrica: A blueprint for survival of dehydration.</title>
        <authorList>
            <person name="Xiao L."/>
            <person name="Yang G."/>
            <person name="Zhang L."/>
            <person name="Yang X."/>
            <person name="Zhao S."/>
            <person name="Ji Z."/>
            <person name="Zhou Q."/>
            <person name="Hu M."/>
            <person name="Wang Y."/>
            <person name="Chen M."/>
            <person name="Xu Y."/>
            <person name="Jin H."/>
            <person name="Xiao X."/>
            <person name="Hu G."/>
            <person name="Bao F."/>
            <person name="Hu Y."/>
            <person name="Wan P."/>
            <person name="Li L."/>
            <person name="Deng X."/>
            <person name="Kuang T."/>
            <person name="Xiang C."/>
            <person name="Zhu J.K."/>
            <person name="Oliver M.J."/>
            <person name="He Y."/>
        </authorList>
    </citation>
    <scope>NUCLEOTIDE SEQUENCE [LARGE SCALE GENOMIC DNA]</scope>
    <source>
        <strain evidence="3">cv. XS01</strain>
    </source>
</reference>
<evidence type="ECO:0000256" key="1">
    <source>
        <dbReference type="SAM" id="MobiDB-lite"/>
    </source>
</evidence>
<name>A0A2Z7AAD3_9LAMI</name>
<dbReference type="AlphaFoldDB" id="A0A2Z7AAD3"/>
<dbReference type="EMBL" id="KV019602">
    <property type="protein sequence ID" value="KZV15872.1"/>
    <property type="molecule type" value="Genomic_DNA"/>
</dbReference>
<protein>
    <submittedName>
        <fullName evidence="2">Uncharacterized protein</fullName>
    </submittedName>
</protein>
<evidence type="ECO:0000313" key="2">
    <source>
        <dbReference type="EMBL" id="KZV15872.1"/>
    </source>
</evidence>
<evidence type="ECO:0000313" key="3">
    <source>
        <dbReference type="Proteomes" id="UP000250235"/>
    </source>
</evidence>
<accession>A0A2Z7AAD3</accession>
<proteinExistence type="predicted"/>
<gene>
    <name evidence="2" type="ORF">F511_30125</name>
</gene>